<dbReference type="Pfam" id="PF07690">
    <property type="entry name" value="MFS_1"/>
    <property type="match status" value="1"/>
</dbReference>
<feature type="transmembrane region" description="Helical" evidence="7">
    <location>
        <begin position="140"/>
        <end position="160"/>
    </location>
</feature>
<evidence type="ECO:0000256" key="1">
    <source>
        <dbReference type="ARBA" id="ARBA00004651"/>
    </source>
</evidence>
<evidence type="ECO:0000313" key="10">
    <source>
        <dbReference type="Proteomes" id="UP001501746"/>
    </source>
</evidence>
<proteinExistence type="predicted"/>
<evidence type="ECO:0000256" key="7">
    <source>
        <dbReference type="SAM" id="Phobius"/>
    </source>
</evidence>
<feature type="transmembrane region" description="Helical" evidence="7">
    <location>
        <begin position="198"/>
        <end position="218"/>
    </location>
</feature>
<feature type="transmembrane region" description="Helical" evidence="7">
    <location>
        <begin position="434"/>
        <end position="452"/>
    </location>
</feature>
<evidence type="ECO:0000256" key="5">
    <source>
        <dbReference type="ARBA" id="ARBA00022989"/>
    </source>
</evidence>
<dbReference type="InterPro" id="IPR011701">
    <property type="entry name" value="MFS"/>
</dbReference>
<evidence type="ECO:0000256" key="3">
    <source>
        <dbReference type="ARBA" id="ARBA00022475"/>
    </source>
</evidence>
<feature type="transmembrane region" description="Helical" evidence="7">
    <location>
        <begin position="361"/>
        <end position="378"/>
    </location>
</feature>
<dbReference type="Gene3D" id="1.20.1720.10">
    <property type="entry name" value="Multidrug resistance protein D"/>
    <property type="match status" value="1"/>
</dbReference>
<dbReference type="PRINTS" id="PR01036">
    <property type="entry name" value="TCRTETB"/>
</dbReference>
<feature type="transmembrane region" description="Helical" evidence="7">
    <location>
        <begin position="458"/>
        <end position="484"/>
    </location>
</feature>
<evidence type="ECO:0000256" key="2">
    <source>
        <dbReference type="ARBA" id="ARBA00022448"/>
    </source>
</evidence>
<feature type="transmembrane region" description="Helical" evidence="7">
    <location>
        <begin position="109"/>
        <end position="128"/>
    </location>
</feature>
<dbReference type="RefSeq" id="WP_157427125.1">
    <property type="nucleotide sequence ID" value="NZ_BAAANK010000002.1"/>
</dbReference>
<keyword evidence="3" id="KW-1003">Cell membrane</keyword>
<dbReference type="EMBL" id="BAAANK010000002">
    <property type="protein sequence ID" value="GAA1828048.1"/>
    <property type="molecule type" value="Genomic_DNA"/>
</dbReference>
<keyword evidence="5 7" id="KW-1133">Transmembrane helix</keyword>
<keyword evidence="2" id="KW-0813">Transport</keyword>
<dbReference type="Gene3D" id="1.20.1250.20">
    <property type="entry name" value="MFS general substrate transporter like domains"/>
    <property type="match status" value="1"/>
</dbReference>
<evidence type="ECO:0000256" key="4">
    <source>
        <dbReference type="ARBA" id="ARBA00022692"/>
    </source>
</evidence>
<feature type="transmembrane region" description="Helical" evidence="7">
    <location>
        <begin position="390"/>
        <end position="413"/>
    </location>
</feature>
<sequence length="497" mass="50587">MSTTLHEPSDAGPGSIRAEASRPIEASVVGAPTGRRAPRALWLVLLASALPMFMATLDNLVMTNALPVLHTEFGASVEELQWFMNAYTLAFASTILMAVALGDRYGRRTVFVLGIVVFTLSSAFAALATDPGQLIAARALQGFGAAAIMPLSLTLLAGSVSLARRPLAIGIWGGVAGLGVAVGPLVGGAVIEGLSWQAIFWINVPVGIVSVVLALAALPNGFGARLRADLIGLVLSGLGLLALVYGIVRGNEAGWSSAEVLAGLVGGGILLLAFLAWERRATAPLLPLRLFRDRSFSIANVVGFGFSFGAFGSIFILIQFLQVVQGASPFEAALQTSPWTLAPMVVAPLAGIFASRIGTRTLIVAGLTLLGGALIWLTTLLEPGVAYESYVVPFLVAGVGMGLVFAPSATAVLATMAPDDHAKASGTNSMVREVGVALGIAVSTAVFTGAGGELLPDLYAVGAQPAVVVGGAVVLATALVALLLPAGRSAGAPAAAH</sequence>
<feature type="transmembrane region" description="Helical" evidence="7">
    <location>
        <begin position="260"/>
        <end position="277"/>
    </location>
</feature>
<organism evidence="9 10">
    <name type="scientific">Agromyces salentinus</name>
    <dbReference type="NCBI Taxonomy" id="269421"/>
    <lineage>
        <taxon>Bacteria</taxon>
        <taxon>Bacillati</taxon>
        <taxon>Actinomycetota</taxon>
        <taxon>Actinomycetes</taxon>
        <taxon>Micrococcales</taxon>
        <taxon>Microbacteriaceae</taxon>
        <taxon>Agromyces</taxon>
    </lineage>
</organism>
<evidence type="ECO:0000313" key="9">
    <source>
        <dbReference type="EMBL" id="GAA1828048.1"/>
    </source>
</evidence>
<dbReference type="NCBIfam" id="TIGR00711">
    <property type="entry name" value="efflux_EmrB"/>
    <property type="match status" value="1"/>
</dbReference>
<dbReference type="InterPro" id="IPR004638">
    <property type="entry name" value="EmrB-like"/>
</dbReference>
<protein>
    <submittedName>
        <fullName evidence="9">MFS transporter</fullName>
    </submittedName>
</protein>
<feature type="transmembrane region" description="Helical" evidence="7">
    <location>
        <begin position="230"/>
        <end position="248"/>
    </location>
</feature>
<keyword evidence="10" id="KW-1185">Reference proteome</keyword>
<dbReference type="InterPro" id="IPR020846">
    <property type="entry name" value="MFS_dom"/>
</dbReference>
<dbReference type="InterPro" id="IPR036259">
    <property type="entry name" value="MFS_trans_sf"/>
</dbReference>
<feature type="transmembrane region" description="Helical" evidence="7">
    <location>
        <begin position="82"/>
        <end position="102"/>
    </location>
</feature>
<comment type="caution">
    <text evidence="9">The sequence shown here is derived from an EMBL/GenBank/DDBJ whole genome shotgun (WGS) entry which is preliminary data.</text>
</comment>
<reference evidence="9 10" key="1">
    <citation type="journal article" date="2019" name="Int. J. Syst. Evol. Microbiol.">
        <title>The Global Catalogue of Microorganisms (GCM) 10K type strain sequencing project: providing services to taxonomists for standard genome sequencing and annotation.</title>
        <authorList>
            <consortium name="The Broad Institute Genomics Platform"/>
            <consortium name="The Broad Institute Genome Sequencing Center for Infectious Disease"/>
            <person name="Wu L."/>
            <person name="Ma J."/>
        </authorList>
    </citation>
    <scope>NUCLEOTIDE SEQUENCE [LARGE SCALE GENOMIC DNA]</scope>
    <source>
        <strain evidence="9 10">JCM 14323</strain>
    </source>
</reference>
<dbReference type="SUPFAM" id="SSF103473">
    <property type="entry name" value="MFS general substrate transporter"/>
    <property type="match status" value="1"/>
</dbReference>
<feature type="transmembrane region" description="Helical" evidence="7">
    <location>
        <begin position="298"/>
        <end position="324"/>
    </location>
</feature>
<feature type="transmembrane region" description="Helical" evidence="7">
    <location>
        <begin position="336"/>
        <end position="354"/>
    </location>
</feature>
<feature type="domain" description="Major facilitator superfamily (MFS) profile" evidence="8">
    <location>
        <begin position="44"/>
        <end position="488"/>
    </location>
</feature>
<name>A0ABN2MID4_9MICO</name>
<keyword evidence="4 7" id="KW-0812">Transmembrane</keyword>
<dbReference type="CDD" id="cd17321">
    <property type="entry name" value="MFS_MMR_MDR_like"/>
    <property type="match status" value="1"/>
</dbReference>
<gene>
    <name evidence="9" type="ORF">GCM10009750_09500</name>
</gene>
<dbReference type="Proteomes" id="UP001501746">
    <property type="component" value="Unassembled WGS sequence"/>
</dbReference>
<accession>A0ABN2MID4</accession>
<feature type="transmembrane region" description="Helical" evidence="7">
    <location>
        <begin position="167"/>
        <end position="186"/>
    </location>
</feature>
<dbReference type="PANTHER" id="PTHR42718:SF42">
    <property type="entry name" value="EXPORT PROTEIN"/>
    <property type="match status" value="1"/>
</dbReference>
<comment type="subcellular location">
    <subcellularLocation>
        <location evidence="1">Cell membrane</location>
        <topology evidence="1">Multi-pass membrane protein</topology>
    </subcellularLocation>
</comment>
<dbReference type="PROSITE" id="PS50850">
    <property type="entry name" value="MFS"/>
    <property type="match status" value="1"/>
</dbReference>
<feature type="transmembrane region" description="Helical" evidence="7">
    <location>
        <begin position="40"/>
        <end position="62"/>
    </location>
</feature>
<evidence type="ECO:0000256" key="6">
    <source>
        <dbReference type="ARBA" id="ARBA00023136"/>
    </source>
</evidence>
<dbReference type="PANTHER" id="PTHR42718">
    <property type="entry name" value="MAJOR FACILITATOR SUPERFAMILY MULTIDRUG TRANSPORTER MFSC"/>
    <property type="match status" value="1"/>
</dbReference>
<keyword evidence="6 7" id="KW-0472">Membrane</keyword>
<evidence type="ECO:0000259" key="8">
    <source>
        <dbReference type="PROSITE" id="PS50850"/>
    </source>
</evidence>